<feature type="chain" id="PRO_5042089301" description="Secreted protein" evidence="2">
    <location>
        <begin position="21"/>
        <end position="76"/>
    </location>
</feature>
<organism evidence="3 4">
    <name type="scientific">Apodospora peruviana</name>
    <dbReference type="NCBI Taxonomy" id="516989"/>
    <lineage>
        <taxon>Eukaryota</taxon>
        <taxon>Fungi</taxon>
        <taxon>Dikarya</taxon>
        <taxon>Ascomycota</taxon>
        <taxon>Pezizomycotina</taxon>
        <taxon>Sordariomycetes</taxon>
        <taxon>Sordariomycetidae</taxon>
        <taxon>Sordariales</taxon>
        <taxon>Lasiosphaeriaceae</taxon>
        <taxon>Apodospora</taxon>
    </lineage>
</organism>
<name>A0AAE0ITD0_9PEZI</name>
<gene>
    <name evidence="3" type="ORF">B0H66DRAFT_544774</name>
</gene>
<feature type="signal peptide" evidence="2">
    <location>
        <begin position="1"/>
        <end position="20"/>
    </location>
</feature>
<protein>
    <recommendedName>
        <fullName evidence="5">Secreted protein</fullName>
    </recommendedName>
</protein>
<dbReference type="EMBL" id="JAUEDM010000001">
    <property type="protein sequence ID" value="KAK3330750.1"/>
    <property type="molecule type" value="Genomic_DNA"/>
</dbReference>
<accession>A0AAE0ITD0</accession>
<evidence type="ECO:0000256" key="2">
    <source>
        <dbReference type="SAM" id="SignalP"/>
    </source>
</evidence>
<keyword evidence="1" id="KW-1133">Transmembrane helix</keyword>
<evidence type="ECO:0000313" key="3">
    <source>
        <dbReference type="EMBL" id="KAK3330750.1"/>
    </source>
</evidence>
<comment type="caution">
    <text evidence="3">The sequence shown here is derived from an EMBL/GenBank/DDBJ whole genome shotgun (WGS) entry which is preliminary data.</text>
</comment>
<feature type="transmembrane region" description="Helical" evidence="1">
    <location>
        <begin position="44"/>
        <end position="66"/>
    </location>
</feature>
<evidence type="ECO:0000256" key="1">
    <source>
        <dbReference type="SAM" id="Phobius"/>
    </source>
</evidence>
<dbReference type="Proteomes" id="UP001283341">
    <property type="component" value="Unassembled WGS sequence"/>
</dbReference>
<keyword evidence="2" id="KW-0732">Signal</keyword>
<proteinExistence type="predicted"/>
<keyword evidence="1" id="KW-0472">Membrane</keyword>
<evidence type="ECO:0000313" key="4">
    <source>
        <dbReference type="Proteomes" id="UP001283341"/>
    </source>
</evidence>
<evidence type="ECO:0008006" key="5">
    <source>
        <dbReference type="Google" id="ProtNLM"/>
    </source>
</evidence>
<keyword evidence="4" id="KW-1185">Reference proteome</keyword>
<reference evidence="3" key="1">
    <citation type="journal article" date="2023" name="Mol. Phylogenet. Evol.">
        <title>Genome-scale phylogeny and comparative genomics of the fungal order Sordariales.</title>
        <authorList>
            <person name="Hensen N."/>
            <person name="Bonometti L."/>
            <person name="Westerberg I."/>
            <person name="Brannstrom I.O."/>
            <person name="Guillou S."/>
            <person name="Cros-Aarteil S."/>
            <person name="Calhoun S."/>
            <person name="Haridas S."/>
            <person name="Kuo A."/>
            <person name="Mondo S."/>
            <person name="Pangilinan J."/>
            <person name="Riley R."/>
            <person name="LaButti K."/>
            <person name="Andreopoulos B."/>
            <person name="Lipzen A."/>
            <person name="Chen C."/>
            <person name="Yan M."/>
            <person name="Daum C."/>
            <person name="Ng V."/>
            <person name="Clum A."/>
            <person name="Steindorff A."/>
            <person name="Ohm R.A."/>
            <person name="Martin F."/>
            <person name="Silar P."/>
            <person name="Natvig D.O."/>
            <person name="Lalanne C."/>
            <person name="Gautier V."/>
            <person name="Ament-Velasquez S.L."/>
            <person name="Kruys A."/>
            <person name="Hutchinson M.I."/>
            <person name="Powell A.J."/>
            <person name="Barry K."/>
            <person name="Miller A.N."/>
            <person name="Grigoriev I.V."/>
            <person name="Debuchy R."/>
            <person name="Gladieux P."/>
            <person name="Hiltunen Thoren M."/>
            <person name="Johannesson H."/>
        </authorList>
    </citation>
    <scope>NUCLEOTIDE SEQUENCE</scope>
    <source>
        <strain evidence="3">CBS 118394</strain>
    </source>
</reference>
<keyword evidence="1" id="KW-0812">Transmembrane</keyword>
<sequence>MFCLRLVMIRLFAQPPSALASLMMLRFLLKWNGSDGPDTIHLLSLVQIPANTMLLADFVYALCICLKSTTRLVKAS</sequence>
<dbReference type="AlphaFoldDB" id="A0AAE0ITD0"/>
<reference evidence="3" key="2">
    <citation type="submission" date="2023-06" db="EMBL/GenBank/DDBJ databases">
        <authorList>
            <consortium name="Lawrence Berkeley National Laboratory"/>
            <person name="Haridas S."/>
            <person name="Hensen N."/>
            <person name="Bonometti L."/>
            <person name="Westerberg I."/>
            <person name="Brannstrom I.O."/>
            <person name="Guillou S."/>
            <person name="Cros-Aarteil S."/>
            <person name="Calhoun S."/>
            <person name="Kuo A."/>
            <person name="Mondo S."/>
            <person name="Pangilinan J."/>
            <person name="Riley R."/>
            <person name="Labutti K."/>
            <person name="Andreopoulos B."/>
            <person name="Lipzen A."/>
            <person name="Chen C."/>
            <person name="Yanf M."/>
            <person name="Daum C."/>
            <person name="Ng V."/>
            <person name="Clum A."/>
            <person name="Steindorff A."/>
            <person name="Ohm R."/>
            <person name="Martin F."/>
            <person name="Silar P."/>
            <person name="Natvig D."/>
            <person name="Lalanne C."/>
            <person name="Gautier V."/>
            <person name="Ament-Velasquez S.L."/>
            <person name="Kruys A."/>
            <person name="Hutchinson M.I."/>
            <person name="Powell A.J."/>
            <person name="Barry K."/>
            <person name="Miller A.N."/>
            <person name="Grigoriev I.V."/>
            <person name="Debuchy R."/>
            <person name="Gladieux P."/>
            <person name="Thoren M.H."/>
            <person name="Johannesson H."/>
        </authorList>
    </citation>
    <scope>NUCLEOTIDE SEQUENCE</scope>
    <source>
        <strain evidence="3">CBS 118394</strain>
    </source>
</reference>